<evidence type="ECO:0000256" key="4">
    <source>
        <dbReference type="ARBA" id="ARBA00023186"/>
    </source>
</evidence>
<evidence type="ECO:0000313" key="8">
    <source>
        <dbReference type="EMBL" id="QIL03268.1"/>
    </source>
</evidence>
<dbReference type="RefSeq" id="WP_166096078.1">
    <property type="nucleotide sequence ID" value="NZ_CP049871.1"/>
</dbReference>
<keyword evidence="3" id="KW-0067">ATP-binding</keyword>
<dbReference type="GO" id="GO:0016887">
    <property type="term" value="F:ATP hydrolysis activity"/>
    <property type="evidence" value="ECO:0007669"/>
    <property type="project" value="InterPro"/>
</dbReference>
<dbReference type="InterPro" id="IPR003959">
    <property type="entry name" value="ATPase_AAA_core"/>
</dbReference>
<keyword evidence="8" id="KW-0378">Hydrolase</keyword>
<dbReference type="InterPro" id="IPR019489">
    <property type="entry name" value="Clp_ATPase_C"/>
</dbReference>
<keyword evidence="8" id="KW-0645">Protease</keyword>
<feature type="coiled-coil region" evidence="5">
    <location>
        <begin position="94"/>
        <end position="121"/>
    </location>
</feature>
<gene>
    <name evidence="8" type="primary">hslU</name>
    <name evidence="8" type="ORF">G7078_02750</name>
</gene>
<feature type="domain" description="AAA+ ATPase" evidence="6">
    <location>
        <begin position="50"/>
        <end position="320"/>
    </location>
</feature>
<dbReference type="InterPro" id="IPR003593">
    <property type="entry name" value="AAA+_ATPase"/>
</dbReference>
<dbReference type="GO" id="GO:0008233">
    <property type="term" value="F:peptidase activity"/>
    <property type="evidence" value="ECO:0007669"/>
    <property type="project" value="UniProtKB-KW"/>
</dbReference>
<accession>A0A6G7ZQR2</accession>
<dbReference type="Proteomes" id="UP000502502">
    <property type="component" value="Chromosome"/>
</dbReference>
<dbReference type="PANTHER" id="PTHR48102">
    <property type="entry name" value="ATP-DEPENDENT CLP PROTEASE ATP-BINDING SUBUNIT CLPX-LIKE, MITOCHONDRIAL-RELATED"/>
    <property type="match status" value="1"/>
</dbReference>
<evidence type="ECO:0000256" key="3">
    <source>
        <dbReference type="ARBA" id="ARBA00022840"/>
    </source>
</evidence>
<name>A0A6G7ZQR2_9SPHN</name>
<sequence length="431" mass="47213">MKDKLTPKAIVAALDDHIIGQNDAKKAVAVALRNRWRRQQLSPELREEVTPKNILMIGPTGCGKTEISRRLARLADAPFVKVEATKFTEVGYVGRDVEQIARDLVEEAVRLERERRRTAVKAAAEEAAMERLLDALTGKGSSTATRDSFKQRFSDGSLASAEVEIEVDDTPQTQFEIPGMGAQMFDLKSIMGKAMGQAPKQRRKLKVPEAFARLTEEEADKRVDPDDINRVALADAEANGIVFLDEIDKIAVSDVRGGSISREGVQRDLLPLIEGTTVATKYGPLKTDHILFIASGAFHVAKPADLLPELQGRLPIRVELKALTQEDFVRILSATRASLTEQYKALLGTEGVSIEFTEDGIDALARIAADVNEAVENIGARRLQTVMEKLLEDVSFAADENAGQELVIDAGFVARQLDGIAKNADLSRYVL</sequence>
<dbReference type="NCBIfam" id="NF003544">
    <property type="entry name" value="PRK05201.1"/>
    <property type="match status" value="1"/>
</dbReference>
<dbReference type="Gene3D" id="1.10.8.60">
    <property type="match status" value="1"/>
</dbReference>
<keyword evidence="9" id="KW-1185">Reference proteome</keyword>
<dbReference type="GO" id="GO:0005524">
    <property type="term" value="F:ATP binding"/>
    <property type="evidence" value="ECO:0007669"/>
    <property type="project" value="UniProtKB-KW"/>
</dbReference>
<organism evidence="8 9">
    <name type="scientific">Sphingomonas sinipercae</name>
    <dbReference type="NCBI Taxonomy" id="2714944"/>
    <lineage>
        <taxon>Bacteria</taxon>
        <taxon>Pseudomonadati</taxon>
        <taxon>Pseudomonadota</taxon>
        <taxon>Alphaproteobacteria</taxon>
        <taxon>Sphingomonadales</taxon>
        <taxon>Sphingomonadaceae</taxon>
        <taxon>Sphingomonas</taxon>
    </lineage>
</organism>
<evidence type="ECO:0000259" key="7">
    <source>
        <dbReference type="SMART" id="SM01086"/>
    </source>
</evidence>
<evidence type="ECO:0000313" key="9">
    <source>
        <dbReference type="Proteomes" id="UP000502502"/>
    </source>
</evidence>
<dbReference type="NCBIfam" id="TIGR00390">
    <property type="entry name" value="hslU"/>
    <property type="match status" value="1"/>
</dbReference>
<dbReference type="Gene3D" id="3.40.50.300">
    <property type="entry name" value="P-loop containing nucleotide triphosphate hydrolases"/>
    <property type="match status" value="2"/>
</dbReference>
<evidence type="ECO:0000259" key="6">
    <source>
        <dbReference type="SMART" id="SM00382"/>
    </source>
</evidence>
<keyword evidence="5" id="KW-0175">Coiled coil</keyword>
<dbReference type="FunFam" id="3.40.50.300:FF:000220">
    <property type="entry name" value="ATP-dependent protease ATPase subunit HslU"/>
    <property type="match status" value="1"/>
</dbReference>
<dbReference type="Pfam" id="PF07724">
    <property type="entry name" value="AAA_2"/>
    <property type="match status" value="1"/>
</dbReference>
<dbReference type="AlphaFoldDB" id="A0A6G7ZQR2"/>
<dbReference type="SUPFAM" id="SSF52540">
    <property type="entry name" value="P-loop containing nucleoside triphosphate hydrolases"/>
    <property type="match status" value="1"/>
</dbReference>
<evidence type="ECO:0000256" key="1">
    <source>
        <dbReference type="ARBA" id="ARBA00009771"/>
    </source>
</evidence>
<dbReference type="InterPro" id="IPR050052">
    <property type="entry name" value="ATP-dep_Clp_protease_ClpX"/>
</dbReference>
<dbReference type="CDD" id="cd19498">
    <property type="entry name" value="RecA-like_HslU"/>
    <property type="match status" value="1"/>
</dbReference>
<feature type="domain" description="Clp ATPase C-terminal" evidence="7">
    <location>
        <begin position="323"/>
        <end position="414"/>
    </location>
</feature>
<dbReference type="EMBL" id="CP049871">
    <property type="protein sequence ID" value="QIL03268.1"/>
    <property type="molecule type" value="Genomic_DNA"/>
</dbReference>
<dbReference type="SMART" id="SM01086">
    <property type="entry name" value="ClpB_D2-small"/>
    <property type="match status" value="1"/>
</dbReference>
<protein>
    <submittedName>
        <fullName evidence="8">ATP-dependent protease ATPase subunit HslU</fullName>
    </submittedName>
</protein>
<dbReference type="Pfam" id="PF00004">
    <property type="entry name" value="AAA"/>
    <property type="match status" value="1"/>
</dbReference>
<dbReference type="SMART" id="SM00382">
    <property type="entry name" value="AAA"/>
    <property type="match status" value="1"/>
</dbReference>
<keyword evidence="4" id="KW-0143">Chaperone</keyword>
<dbReference type="InterPro" id="IPR027417">
    <property type="entry name" value="P-loop_NTPase"/>
</dbReference>
<proteinExistence type="inferred from homology"/>
<keyword evidence="2" id="KW-0547">Nucleotide-binding</keyword>
<dbReference type="PANTHER" id="PTHR48102:SF3">
    <property type="entry name" value="ATP-DEPENDENT PROTEASE ATPASE SUBUNIT HSLU"/>
    <property type="match status" value="1"/>
</dbReference>
<comment type="similarity">
    <text evidence="1">Belongs to the ClpX chaperone family. HslU subfamily.</text>
</comment>
<reference evidence="8 9" key="1">
    <citation type="submission" date="2020-03" db="EMBL/GenBank/DDBJ databases">
        <title>Sphingomonas sp. nov., isolated from fish.</title>
        <authorList>
            <person name="Hyun D.-W."/>
            <person name="Bae J.-W."/>
        </authorList>
    </citation>
    <scope>NUCLEOTIDE SEQUENCE [LARGE SCALE GENOMIC DNA]</scope>
    <source>
        <strain evidence="8 9">HDW15C</strain>
    </source>
</reference>
<evidence type="ECO:0000256" key="5">
    <source>
        <dbReference type="SAM" id="Coils"/>
    </source>
</evidence>
<dbReference type="KEGG" id="ssin:G7078_02750"/>
<dbReference type="InterPro" id="IPR004491">
    <property type="entry name" value="HslU"/>
</dbReference>
<dbReference type="Gene3D" id="1.10.8.10">
    <property type="entry name" value="DNA helicase RuvA subunit, C-terminal domain"/>
    <property type="match status" value="1"/>
</dbReference>
<dbReference type="GO" id="GO:0009376">
    <property type="term" value="C:HslUV protease complex"/>
    <property type="evidence" value="ECO:0007669"/>
    <property type="project" value="InterPro"/>
</dbReference>
<evidence type="ECO:0000256" key="2">
    <source>
        <dbReference type="ARBA" id="ARBA00022741"/>
    </source>
</evidence>
<dbReference type="GO" id="GO:0051603">
    <property type="term" value="P:proteolysis involved in protein catabolic process"/>
    <property type="evidence" value="ECO:0007669"/>
    <property type="project" value="TreeGrafter"/>
</dbReference>